<organism evidence="1 2">
    <name type="scientific">Eiseniibacteriota bacterium</name>
    <dbReference type="NCBI Taxonomy" id="2212470"/>
    <lineage>
        <taxon>Bacteria</taxon>
        <taxon>Candidatus Eiseniibacteriota</taxon>
    </lineage>
</organism>
<evidence type="ECO:0000313" key="2">
    <source>
        <dbReference type="Proteomes" id="UP000739538"/>
    </source>
</evidence>
<accession>A0A956NEP8</accession>
<dbReference type="InterPro" id="IPR011042">
    <property type="entry name" value="6-blade_b-propeller_TolB-like"/>
</dbReference>
<reference evidence="1" key="1">
    <citation type="submission" date="2020-04" db="EMBL/GenBank/DDBJ databases">
        <authorList>
            <person name="Zhang T."/>
        </authorList>
    </citation>
    <scope>NUCLEOTIDE SEQUENCE</scope>
    <source>
        <strain evidence="1">HKST-UBA02</strain>
    </source>
</reference>
<sequence>MNIRRLPLLLGLGLLAACGQQFDLPPQPPPQVPVEIDTYNLAKIWSVEAPSAMASQGSLIYVIKGNQSIGAYFVNDQVANQASIVSDFEGLIRPVQIAVAQRESIYVYVADEGDMSIKRYHFTGGSPRASFTDSRWNEFSGLSADGFLNVYVSDATRDTVFKYTPTGQPDMLVSDEGSGRGFVNQPHGLYWNGEYLICADTGKDWVQRLNGSVTNTAAPGPAIGEDFDLDSPEGVSADRGDQEFVYVADTGSDRVFKFTAEGTFVDSVYTASKIPLASPVEDPKHLAVAGVLVFLADPPNDRILALELAGVPDTTAAGRP</sequence>
<dbReference type="SUPFAM" id="SSF63829">
    <property type="entry name" value="Calcium-dependent phosphotriesterase"/>
    <property type="match status" value="1"/>
</dbReference>
<evidence type="ECO:0000313" key="1">
    <source>
        <dbReference type="EMBL" id="MCA9757422.1"/>
    </source>
</evidence>
<proteinExistence type="predicted"/>
<name>A0A956NEP8_UNCEI</name>
<gene>
    <name evidence="1" type="ORF">KDA27_16580</name>
</gene>
<dbReference type="PROSITE" id="PS51257">
    <property type="entry name" value="PROKAR_LIPOPROTEIN"/>
    <property type="match status" value="1"/>
</dbReference>
<dbReference type="EMBL" id="JAGQHS010000098">
    <property type="protein sequence ID" value="MCA9757422.1"/>
    <property type="molecule type" value="Genomic_DNA"/>
</dbReference>
<comment type="caution">
    <text evidence="1">The sequence shown here is derived from an EMBL/GenBank/DDBJ whole genome shotgun (WGS) entry which is preliminary data.</text>
</comment>
<dbReference type="Proteomes" id="UP000739538">
    <property type="component" value="Unassembled WGS sequence"/>
</dbReference>
<protein>
    <submittedName>
        <fullName evidence="1">Uncharacterized protein</fullName>
    </submittedName>
</protein>
<dbReference type="Gene3D" id="2.120.10.30">
    <property type="entry name" value="TolB, C-terminal domain"/>
    <property type="match status" value="1"/>
</dbReference>
<reference evidence="1" key="2">
    <citation type="journal article" date="2021" name="Microbiome">
        <title>Successional dynamics and alternative stable states in a saline activated sludge microbial community over 9 years.</title>
        <authorList>
            <person name="Wang Y."/>
            <person name="Ye J."/>
            <person name="Ju F."/>
            <person name="Liu L."/>
            <person name="Boyd J.A."/>
            <person name="Deng Y."/>
            <person name="Parks D.H."/>
            <person name="Jiang X."/>
            <person name="Yin X."/>
            <person name="Woodcroft B.J."/>
            <person name="Tyson G.W."/>
            <person name="Hugenholtz P."/>
            <person name="Polz M.F."/>
            <person name="Zhang T."/>
        </authorList>
    </citation>
    <scope>NUCLEOTIDE SEQUENCE</scope>
    <source>
        <strain evidence="1">HKST-UBA02</strain>
    </source>
</reference>
<dbReference type="AlphaFoldDB" id="A0A956NEP8"/>